<reference evidence="1" key="2">
    <citation type="journal article" date="2021" name="PeerJ">
        <title>Extensive microbial diversity within the chicken gut microbiome revealed by metagenomics and culture.</title>
        <authorList>
            <person name="Gilroy R."/>
            <person name="Ravi A."/>
            <person name="Getino M."/>
            <person name="Pursley I."/>
            <person name="Horton D.L."/>
            <person name="Alikhan N.F."/>
            <person name="Baker D."/>
            <person name="Gharbi K."/>
            <person name="Hall N."/>
            <person name="Watson M."/>
            <person name="Adriaenssens E.M."/>
            <person name="Foster-Nyarko E."/>
            <person name="Jarju S."/>
            <person name="Secka A."/>
            <person name="Antonio M."/>
            <person name="Oren A."/>
            <person name="Chaudhuri R.R."/>
            <person name="La Ragione R."/>
            <person name="Hildebrand F."/>
            <person name="Pallen M.J."/>
        </authorList>
    </citation>
    <scope>NUCLEOTIDE SEQUENCE</scope>
    <source>
        <strain evidence="1">CHK154-7741</strain>
    </source>
</reference>
<evidence type="ECO:0000313" key="2">
    <source>
        <dbReference type="Proteomes" id="UP000886748"/>
    </source>
</evidence>
<accession>A0A9D1SSK3</accession>
<dbReference type="SUPFAM" id="SSF88659">
    <property type="entry name" value="Sigma3 and sigma4 domains of RNA polymerase sigma factors"/>
    <property type="match status" value="1"/>
</dbReference>
<evidence type="ECO:0000313" key="1">
    <source>
        <dbReference type="EMBL" id="HIU93237.1"/>
    </source>
</evidence>
<protein>
    <submittedName>
        <fullName evidence="1">Sigma-70 family RNA polymerase sigma factor</fullName>
    </submittedName>
</protein>
<proteinExistence type="predicted"/>
<name>A0A9D1SSK3_9CLOT</name>
<comment type="caution">
    <text evidence="1">The sequence shown here is derived from an EMBL/GenBank/DDBJ whole genome shotgun (WGS) entry which is preliminary data.</text>
</comment>
<reference evidence="1" key="1">
    <citation type="submission" date="2020-10" db="EMBL/GenBank/DDBJ databases">
        <authorList>
            <person name="Gilroy R."/>
        </authorList>
    </citation>
    <scope>NUCLEOTIDE SEQUENCE</scope>
    <source>
        <strain evidence="1">CHK154-7741</strain>
    </source>
</reference>
<dbReference type="Gene3D" id="1.10.10.60">
    <property type="entry name" value="Homeodomain-like"/>
    <property type="match status" value="1"/>
</dbReference>
<organism evidence="1 2">
    <name type="scientific">Candidatus Limenecus avicola</name>
    <dbReference type="NCBI Taxonomy" id="2840847"/>
    <lineage>
        <taxon>Bacteria</taxon>
        <taxon>Bacillati</taxon>
        <taxon>Bacillota</taxon>
        <taxon>Clostridia</taxon>
        <taxon>Eubacteriales</taxon>
        <taxon>Clostridiaceae</taxon>
        <taxon>Clostridiaceae incertae sedis</taxon>
        <taxon>Candidatus Limenecus</taxon>
    </lineage>
</organism>
<dbReference type="AlphaFoldDB" id="A0A9D1SSK3"/>
<dbReference type="InterPro" id="IPR013324">
    <property type="entry name" value="RNA_pol_sigma_r3/r4-like"/>
</dbReference>
<dbReference type="GO" id="GO:0003700">
    <property type="term" value="F:DNA-binding transcription factor activity"/>
    <property type="evidence" value="ECO:0007669"/>
    <property type="project" value="InterPro"/>
</dbReference>
<dbReference type="NCBIfam" id="TIGR02937">
    <property type="entry name" value="sigma70-ECF"/>
    <property type="match status" value="1"/>
</dbReference>
<gene>
    <name evidence="1" type="ORF">IAD26_08925</name>
</gene>
<sequence length="200" mass="23025">MDTLQQQRDLIEKLVKSNNKFTGNEDLLDDFCSETYKRSHSLFDSLEINDLESYIAKVANTAILAVLKDYGRVRRRENKYVSTQEILISPVPAKSKTQETAPVPVVSQIVSSAAENFVYEIADPNDSFEEKIVRKDLLQKIVDIVLVAQKKQPEKEYLKIFYLRYVKELKQKEIAAEVNLSQSEVSKRLIEIAQIVKTHF</sequence>
<dbReference type="GO" id="GO:0006352">
    <property type="term" value="P:DNA-templated transcription initiation"/>
    <property type="evidence" value="ECO:0007669"/>
    <property type="project" value="InterPro"/>
</dbReference>
<dbReference type="Proteomes" id="UP000886748">
    <property type="component" value="Unassembled WGS sequence"/>
</dbReference>
<dbReference type="EMBL" id="DVOD01000064">
    <property type="protein sequence ID" value="HIU93237.1"/>
    <property type="molecule type" value="Genomic_DNA"/>
</dbReference>
<dbReference type="InterPro" id="IPR014284">
    <property type="entry name" value="RNA_pol_sigma-70_dom"/>
</dbReference>